<comment type="function">
    <text evidence="11">Catalyzes the specific phosphorylation of the 3-hydroxyl group of shikimic acid using ATP as a cosubstrate.</text>
</comment>
<evidence type="ECO:0000256" key="9">
    <source>
        <dbReference type="ARBA" id="ARBA00023141"/>
    </source>
</evidence>
<comment type="catalytic activity">
    <reaction evidence="10 11">
        <text>shikimate + ATP = 3-phosphoshikimate + ADP + H(+)</text>
        <dbReference type="Rhea" id="RHEA:13121"/>
        <dbReference type="ChEBI" id="CHEBI:15378"/>
        <dbReference type="ChEBI" id="CHEBI:30616"/>
        <dbReference type="ChEBI" id="CHEBI:36208"/>
        <dbReference type="ChEBI" id="CHEBI:145989"/>
        <dbReference type="ChEBI" id="CHEBI:456216"/>
        <dbReference type="EC" id="2.7.1.71"/>
    </reaction>
</comment>
<dbReference type="GO" id="GO:0005829">
    <property type="term" value="C:cytosol"/>
    <property type="evidence" value="ECO:0007669"/>
    <property type="project" value="TreeGrafter"/>
</dbReference>
<dbReference type="HAMAP" id="MF_00109">
    <property type="entry name" value="Shikimate_kinase"/>
    <property type="match status" value="1"/>
</dbReference>
<dbReference type="PRINTS" id="PR01100">
    <property type="entry name" value="SHIKIMTKNASE"/>
</dbReference>
<dbReference type="PANTHER" id="PTHR21087">
    <property type="entry name" value="SHIKIMATE KINASE"/>
    <property type="match status" value="1"/>
</dbReference>
<dbReference type="GO" id="GO:0004765">
    <property type="term" value="F:shikimate kinase activity"/>
    <property type="evidence" value="ECO:0007669"/>
    <property type="project" value="UniProtKB-UniRule"/>
</dbReference>
<evidence type="ECO:0000256" key="3">
    <source>
        <dbReference type="ARBA" id="ARBA00012154"/>
    </source>
</evidence>
<keyword evidence="6 11" id="KW-0547">Nucleotide-binding</keyword>
<comment type="subunit">
    <text evidence="11">Monomer.</text>
</comment>
<dbReference type="EMBL" id="JACCFH010000001">
    <property type="protein sequence ID" value="NYG31710.1"/>
    <property type="molecule type" value="Genomic_DNA"/>
</dbReference>
<dbReference type="UniPathway" id="UPA00053">
    <property type="reaction ID" value="UER00088"/>
</dbReference>
<evidence type="ECO:0000256" key="1">
    <source>
        <dbReference type="ARBA" id="ARBA00004842"/>
    </source>
</evidence>
<dbReference type="Gene3D" id="3.40.50.300">
    <property type="entry name" value="P-loop containing nucleotide triphosphate hydrolases"/>
    <property type="match status" value="1"/>
</dbReference>
<evidence type="ECO:0000313" key="12">
    <source>
        <dbReference type="EMBL" id="NYG31710.1"/>
    </source>
</evidence>
<keyword evidence="11" id="KW-0460">Magnesium</keyword>
<comment type="caution">
    <text evidence="12">The sequence shown here is derived from an EMBL/GenBank/DDBJ whole genome shotgun (WGS) entry which is preliminary data.</text>
</comment>
<evidence type="ECO:0000256" key="2">
    <source>
        <dbReference type="ARBA" id="ARBA00006997"/>
    </source>
</evidence>
<dbReference type="GO" id="GO:0009423">
    <property type="term" value="P:chorismate biosynthetic process"/>
    <property type="evidence" value="ECO:0007669"/>
    <property type="project" value="UniProtKB-UniRule"/>
</dbReference>
<feature type="binding site" evidence="11">
    <location>
        <begin position="30"/>
        <end position="35"/>
    </location>
    <ligand>
        <name>ATP</name>
        <dbReference type="ChEBI" id="CHEBI:30616"/>
    </ligand>
</feature>
<feature type="binding site" evidence="11">
    <location>
        <position position="52"/>
    </location>
    <ligand>
        <name>substrate</name>
    </ligand>
</feature>
<dbReference type="GO" id="GO:0000287">
    <property type="term" value="F:magnesium ion binding"/>
    <property type="evidence" value="ECO:0007669"/>
    <property type="project" value="UniProtKB-UniRule"/>
</dbReference>
<comment type="caution">
    <text evidence="11">Lacks conserved residue(s) required for the propagation of feature annotation.</text>
</comment>
<keyword evidence="7 11" id="KW-0418">Kinase</keyword>
<feature type="binding site" evidence="11">
    <location>
        <position position="136"/>
    </location>
    <ligand>
        <name>ATP</name>
        <dbReference type="ChEBI" id="CHEBI:30616"/>
    </ligand>
</feature>
<name>A0A7Y9UIG9_9BURK</name>
<reference evidence="12 13" key="1">
    <citation type="submission" date="2020-07" db="EMBL/GenBank/DDBJ databases">
        <title>Genomic Encyclopedia of Archaeal and Bacterial Type Strains, Phase II (KMG-II): from individual species to whole genera.</title>
        <authorList>
            <person name="Goeker M."/>
        </authorList>
    </citation>
    <scope>NUCLEOTIDE SEQUENCE [LARGE SCALE GENOMIC DNA]</scope>
    <source>
        <strain evidence="12 13">DSM 21226</strain>
    </source>
</reference>
<dbReference type="InterPro" id="IPR031322">
    <property type="entry name" value="Shikimate/glucono_kinase"/>
</dbReference>
<accession>A0A7Y9UIG9</accession>
<dbReference type="InterPro" id="IPR027417">
    <property type="entry name" value="P-loop_NTPase"/>
</dbReference>
<dbReference type="PROSITE" id="PS01128">
    <property type="entry name" value="SHIKIMATE_KINASE"/>
    <property type="match status" value="1"/>
</dbReference>
<dbReference type="SUPFAM" id="SSF52540">
    <property type="entry name" value="P-loop containing nucleoside triphosphate hydrolases"/>
    <property type="match status" value="1"/>
</dbReference>
<evidence type="ECO:0000256" key="7">
    <source>
        <dbReference type="ARBA" id="ARBA00022777"/>
    </source>
</evidence>
<protein>
    <recommendedName>
        <fullName evidence="3 11">Shikimate kinase</fullName>
        <shortName evidence="11">SK</shortName>
        <ecNumber evidence="3 11">2.7.1.71</ecNumber>
    </recommendedName>
</protein>
<feature type="binding site" evidence="11">
    <location>
        <position position="155"/>
    </location>
    <ligand>
        <name>substrate</name>
    </ligand>
</feature>
<dbReference type="Proteomes" id="UP000518288">
    <property type="component" value="Unassembled WGS sequence"/>
</dbReference>
<evidence type="ECO:0000256" key="6">
    <source>
        <dbReference type="ARBA" id="ARBA00022741"/>
    </source>
</evidence>
<feature type="binding site" evidence="11">
    <location>
        <position position="76"/>
    </location>
    <ligand>
        <name>substrate</name>
    </ligand>
</feature>
<dbReference type="CDD" id="cd00464">
    <property type="entry name" value="SK"/>
    <property type="match status" value="1"/>
</dbReference>
<dbReference type="GO" id="GO:0008652">
    <property type="term" value="P:amino acid biosynthetic process"/>
    <property type="evidence" value="ECO:0007669"/>
    <property type="project" value="UniProtKB-KW"/>
</dbReference>
<keyword evidence="11" id="KW-0963">Cytoplasm</keyword>
<gene>
    <name evidence="11" type="primary">aroK</name>
    <name evidence="12" type="ORF">BDD16_000696</name>
</gene>
<dbReference type="PANTHER" id="PTHR21087:SF16">
    <property type="entry name" value="SHIKIMATE KINASE 1, CHLOROPLASTIC"/>
    <property type="match status" value="1"/>
</dbReference>
<evidence type="ECO:0000256" key="10">
    <source>
        <dbReference type="ARBA" id="ARBA00048567"/>
    </source>
</evidence>
<keyword evidence="8 11" id="KW-0067">ATP-binding</keyword>
<keyword evidence="9 11" id="KW-0057">Aromatic amino acid biosynthesis</keyword>
<dbReference type="InterPro" id="IPR000623">
    <property type="entry name" value="Shikimate_kinase/TSH1"/>
</dbReference>
<sequence length="216" mass="23493">MALSLSISPDDGAGAQRPATPTISLVAMPGAGKSTAGRHLASALGLPFVDADVEIERRIGMSIRAFFEREGEAAFRDIEQAVLAELAHRGGLVLATGGGAVLREANRQVLRDHTTVVYLRASPEELFRRLRHDTQRPLLQVADPLRKLRELYQTRDPLYRETAQFTIETGRPSVPTLVNMILMQLELAGVVSAFRPPKISATAPVSPAATQRTPPR</sequence>
<feature type="binding site" evidence="11">
    <location>
        <position position="98"/>
    </location>
    <ligand>
        <name>substrate</name>
    </ligand>
</feature>
<keyword evidence="11" id="KW-0479">Metal-binding</keyword>
<keyword evidence="5 11" id="KW-0808">Transferase</keyword>
<dbReference type="GO" id="GO:0005524">
    <property type="term" value="F:ATP binding"/>
    <property type="evidence" value="ECO:0007669"/>
    <property type="project" value="UniProtKB-UniRule"/>
</dbReference>
<dbReference type="EC" id="2.7.1.71" evidence="3 11"/>
<evidence type="ECO:0000256" key="8">
    <source>
        <dbReference type="ARBA" id="ARBA00022840"/>
    </source>
</evidence>
<comment type="pathway">
    <text evidence="1 11">Metabolic intermediate biosynthesis; chorismate biosynthesis; chorismate from D-erythrose 4-phosphate and phosphoenolpyruvate: step 5/7.</text>
</comment>
<feature type="binding site" evidence="11">
    <location>
        <position position="34"/>
    </location>
    <ligand>
        <name>Mg(2+)</name>
        <dbReference type="ChEBI" id="CHEBI:18420"/>
    </ligand>
</feature>
<keyword evidence="13" id="KW-1185">Reference proteome</keyword>
<evidence type="ECO:0000256" key="5">
    <source>
        <dbReference type="ARBA" id="ARBA00022679"/>
    </source>
</evidence>
<evidence type="ECO:0000256" key="11">
    <source>
        <dbReference type="HAMAP-Rule" id="MF_00109"/>
    </source>
</evidence>
<keyword evidence="4 11" id="KW-0028">Amino-acid biosynthesis</keyword>
<proteinExistence type="inferred from homology"/>
<organism evidence="12 13">
    <name type="scientific">Sphaerotilus montanus</name>
    <dbReference type="NCBI Taxonomy" id="522889"/>
    <lineage>
        <taxon>Bacteria</taxon>
        <taxon>Pseudomonadati</taxon>
        <taxon>Pseudomonadota</taxon>
        <taxon>Betaproteobacteria</taxon>
        <taxon>Burkholderiales</taxon>
        <taxon>Sphaerotilaceae</taxon>
        <taxon>Sphaerotilus</taxon>
    </lineage>
</organism>
<dbReference type="AlphaFoldDB" id="A0A7Y9UIG9"/>
<dbReference type="GO" id="GO:0009073">
    <property type="term" value="P:aromatic amino acid family biosynthetic process"/>
    <property type="evidence" value="ECO:0007669"/>
    <property type="project" value="UniProtKB-KW"/>
</dbReference>
<evidence type="ECO:0000256" key="4">
    <source>
        <dbReference type="ARBA" id="ARBA00022605"/>
    </source>
</evidence>
<dbReference type="Pfam" id="PF01202">
    <property type="entry name" value="SKI"/>
    <property type="match status" value="1"/>
</dbReference>
<comment type="similarity">
    <text evidence="2 11">Belongs to the shikimate kinase family.</text>
</comment>
<dbReference type="InterPro" id="IPR023000">
    <property type="entry name" value="Shikimate_kinase_CS"/>
</dbReference>
<comment type="subcellular location">
    <subcellularLocation>
        <location evidence="11">Cytoplasm</location>
    </subcellularLocation>
</comment>
<comment type="cofactor">
    <cofactor evidence="11">
        <name>Mg(2+)</name>
        <dbReference type="ChEBI" id="CHEBI:18420"/>
    </cofactor>
    <text evidence="11">Binds 1 Mg(2+) ion per subunit.</text>
</comment>
<evidence type="ECO:0000313" key="13">
    <source>
        <dbReference type="Proteomes" id="UP000518288"/>
    </source>
</evidence>